<dbReference type="InterPro" id="IPR003795">
    <property type="entry name" value="DUF192"/>
</dbReference>
<dbReference type="PATRIC" id="fig|100226.15.peg.5097"/>
<dbReference type="KEGG" id="sco:SCO5019"/>
<protein>
    <submittedName>
        <fullName evidence="1">Secreted protein</fullName>
    </submittedName>
</protein>
<evidence type="ECO:0000313" key="1">
    <source>
        <dbReference type="EMBL" id="CAB92612.1"/>
    </source>
</evidence>
<name>Q9KY83_STRCO</name>
<dbReference type="Gene3D" id="2.60.120.1140">
    <property type="entry name" value="Protein of unknown function DUF192"/>
    <property type="match status" value="1"/>
</dbReference>
<reference evidence="1 2" key="1">
    <citation type="journal article" date="1996" name="Mol. Microbiol.">
        <title>A set of ordered cosmids and a detailed genetic and physical map for the 8 Mb Streptomyces coelicolor A3(2) chromosome.</title>
        <authorList>
            <person name="Redenbach M."/>
            <person name="Kieser H.M."/>
            <person name="Denapaite D."/>
            <person name="Eichner A."/>
            <person name="Cullum J."/>
            <person name="Kinashi H."/>
            <person name="Hopwood D.A."/>
        </authorList>
    </citation>
    <scope>NUCLEOTIDE SEQUENCE [LARGE SCALE GENOMIC DNA]</scope>
    <source>
        <strain evidence="2">ATCC BAA-471 / A3(2) / M145</strain>
    </source>
</reference>
<dbReference type="InParanoid" id="Q9KY83"/>
<evidence type="ECO:0000313" key="2">
    <source>
        <dbReference type="Proteomes" id="UP000001973"/>
    </source>
</evidence>
<dbReference type="Pfam" id="PF02643">
    <property type="entry name" value="DUF192"/>
    <property type="match status" value="1"/>
</dbReference>
<sequence length="201" mass="20936">MPISASATASFPLPGLSSLPHADSVKAAVAVSVSAVKRAGQRALTIGSWVGRGFSSAKQFCTEGIGMGRQRWRDGAGALVVVGQSGEGACVPLEIAGSYRARTKGLLGRGSVDGAMLLTPANSVHTFRMRMAIDVAYLDRRLNVIAVRTMRPGRLGLPRLRARHVLEAEAGAMDEWGVRVGARVEVVEGSAESADGAGRLG</sequence>
<dbReference type="AlphaFoldDB" id="Q9KY83"/>
<keyword evidence="2" id="KW-1185">Reference proteome</keyword>
<dbReference type="HOGENOM" id="CLU_1359723_0_0_11"/>
<gene>
    <name evidence="1" type="ordered locus">SCO5019</name>
    <name evidence="1" type="ORF">SCK15.21c</name>
</gene>
<dbReference type="eggNOG" id="COG1430">
    <property type="taxonomic scope" value="Bacteria"/>
</dbReference>
<dbReference type="PaxDb" id="100226-SCO5019"/>
<accession>Q9KY83</accession>
<proteinExistence type="predicted"/>
<dbReference type="EMBL" id="AL645882">
    <property type="protein sequence ID" value="CAB92612.1"/>
    <property type="molecule type" value="Genomic_DNA"/>
</dbReference>
<dbReference type="InterPro" id="IPR038695">
    <property type="entry name" value="Saro_0823-like_sf"/>
</dbReference>
<dbReference type="Proteomes" id="UP000001973">
    <property type="component" value="Chromosome"/>
</dbReference>
<dbReference type="STRING" id="100226.gene:17762668"/>
<organism evidence="1 2">
    <name type="scientific">Streptomyces coelicolor (strain ATCC BAA-471 / A3(2) / M145)</name>
    <dbReference type="NCBI Taxonomy" id="100226"/>
    <lineage>
        <taxon>Bacteria</taxon>
        <taxon>Bacillati</taxon>
        <taxon>Actinomycetota</taxon>
        <taxon>Actinomycetes</taxon>
        <taxon>Kitasatosporales</taxon>
        <taxon>Streptomycetaceae</taxon>
        <taxon>Streptomyces</taxon>
        <taxon>Streptomyces albidoflavus group</taxon>
    </lineage>
</organism>
<reference evidence="1 2" key="2">
    <citation type="journal article" date="2002" name="Nature">
        <title>Complete genome sequence of the model actinomycete Streptomyces coelicolor A3(2).</title>
        <authorList>
            <person name="Bentley S.D."/>
            <person name="Chater K.F."/>
            <person name="Cerdeno-Tarraga A.M."/>
            <person name="Challis G.L."/>
            <person name="Thomson N.R."/>
            <person name="James K.D."/>
            <person name="Harris D.E."/>
            <person name="Quail M.A."/>
            <person name="Kieser H."/>
            <person name="Harper D."/>
            <person name="Bateman A."/>
            <person name="Brown S."/>
            <person name="Chandra G."/>
            <person name="Chen C.W."/>
            <person name="Collins M."/>
            <person name="Cronin A."/>
            <person name="Fraser A."/>
            <person name="Goble A."/>
            <person name="Hidalgo J."/>
            <person name="Hornsby T."/>
            <person name="Howarth S."/>
            <person name="Huang C.H."/>
            <person name="Kieser T."/>
            <person name="Larke L."/>
            <person name="Murphy L."/>
            <person name="Oliver K."/>
            <person name="O'Neil S."/>
            <person name="Rabbinowitsch E."/>
            <person name="Rajandream M.A."/>
            <person name="Rutherford K."/>
            <person name="Rutter S."/>
            <person name="Seeger K."/>
            <person name="Saunders D."/>
            <person name="Sharp S."/>
            <person name="Squares R."/>
            <person name="Squares S."/>
            <person name="Taylor K."/>
            <person name="Warren T."/>
            <person name="Wietzorrek A."/>
            <person name="Woodward J."/>
            <person name="Barrell B.G."/>
            <person name="Parkhill J."/>
            <person name="Hopwood D.A."/>
        </authorList>
    </citation>
    <scope>NUCLEOTIDE SEQUENCE [LARGE SCALE GENOMIC DNA]</scope>
    <source>
        <strain evidence="2">ATCC BAA-471 / A3(2) / M145</strain>
    </source>
</reference>
<dbReference type="EMBL" id="AL939122">
    <property type="protein sequence ID" value="CAB92612.1"/>
    <property type="molecule type" value="Genomic_DNA"/>
</dbReference>
<dbReference type="OrthoDB" id="3177228at2"/>